<evidence type="ECO:0000256" key="1">
    <source>
        <dbReference type="ARBA" id="ARBA00004241"/>
    </source>
</evidence>
<dbReference type="EMBL" id="BMEY01000004">
    <property type="protein sequence ID" value="GGA68319.1"/>
    <property type="molecule type" value="Genomic_DNA"/>
</dbReference>
<evidence type="ECO:0000256" key="2">
    <source>
        <dbReference type="ARBA" id="ARBA00023287"/>
    </source>
</evidence>
<keyword evidence="5" id="KW-1185">Reference proteome</keyword>
<evidence type="ECO:0008006" key="6">
    <source>
        <dbReference type="Google" id="ProtNLM"/>
    </source>
</evidence>
<dbReference type="Proteomes" id="UP000613512">
    <property type="component" value="Unassembled WGS sequence"/>
</dbReference>
<dbReference type="InterPro" id="IPR012902">
    <property type="entry name" value="N_methyl_site"/>
</dbReference>
<name>A0A916RSM1_9BACI</name>
<sequence length="107" mass="12489">MKNNRGFTVIEVIVSLTIFLLLCTLLIPLVTHISFEREVLSERRAVTYVLHDEMQSKVVPSSFQREIDSISVTFTFNRFEDSLIIGCATWLNIMQRKEEVCLYGWEE</sequence>
<gene>
    <name evidence="4" type="ORF">GCM10008025_10370</name>
</gene>
<protein>
    <recommendedName>
        <fullName evidence="6">Prepilin-type N-terminal cleavage/methylation domain-containing protein</fullName>
    </recommendedName>
</protein>
<dbReference type="Pfam" id="PF07963">
    <property type="entry name" value="N_methyl"/>
    <property type="match status" value="1"/>
</dbReference>
<reference evidence="4" key="1">
    <citation type="journal article" date="2014" name="Int. J. Syst. Evol. Microbiol.">
        <title>Complete genome sequence of Corynebacterium casei LMG S-19264T (=DSM 44701T), isolated from a smear-ripened cheese.</title>
        <authorList>
            <consortium name="US DOE Joint Genome Institute (JGI-PGF)"/>
            <person name="Walter F."/>
            <person name="Albersmeier A."/>
            <person name="Kalinowski J."/>
            <person name="Ruckert C."/>
        </authorList>
    </citation>
    <scope>NUCLEOTIDE SEQUENCE</scope>
    <source>
        <strain evidence="4">CGMCC 1.12408</strain>
    </source>
</reference>
<accession>A0A916RSM1</accession>
<evidence type="ECO:0000313" key="4">
    <source>
        <dbReference type="EMBL" id="GGA68319.1"/>
    </source>
</evidence>
<keyword evidence="3" id="KW-0812">Transmembrane</keyword>
<evidence type="ECO:0000256" key="3">
    <source>
        <dbReference type="SAM" id="Phobius"/>
    </source>
</evidence>
<keyword evidence="3" id="KW-1133">Transmembrane helix</keyword>
<dbReference type="GO" id="GO:0009986">
    <property type="term" value="C:cell surface"/>
    <property type="evidence" value="ECO:0007669"/>
    <property type="project" value="UniProtKB-SubCell"/>
</dbReference>
<evidence type="ECO:0000313" key="5">
    <source>
        <dbReference type="Proteomes" id="UP000613512"/>
    </source>
</evidence>
<proteinExistence type="predicted"/>
<feature type="transmembrane region" description="Helical" evidence="3">
    <location>
        <begin position="12"/>
        <end position="35"/>
    </location>
</feature>
<comment type="caution">
    <text evidence="4">The sequence shown here is derived from an EMBL/GenBank/DDBJ whole genome shotgun (WGS) entry which is preliminary data.</text>
</comment>
<dbReference type="GO" id="GO:0030420">
    <property type="term" value="P:establishment of competence for transformation"/>
    <property type="evidence" value="ECO:0007669"/>
    <property type="project" value="UniProtKB-KW"/>
</dbReference>
<dbReference type="NCBIfam" id="TIGR02532">
    <property type="entry name" value="IV_pilin_GFxxxE"/>
    <property type="match status" value="1"/>
</dbReference>
<keyword evidence="2" id="KW-0178">Competence</keyword>
<comment type="subcellular location">
    <subcellularLocation>
        <location evidence="1">Cell surface</location>
    </subcellularLocation>
</comment>
<organism evidence="4 5">
    <name type="scientific">Ornithinibacillus halotolerans</name>
    <dbReference type="NCBI Taxonomy" id="1274357"/>
    <lineage>
        <taxon>Bacteria</taxon>
        <taxon>Bacillati</taxon>
        <taxon>Bacillota</taxon>
        <taxon>Bacilli</taxon>
        <taxon>Bacillales</taxon>
        <taxon>Bacillaceae</taxon>
        <taxon>Ornithinibacillus</taxon>
    </lineage>
</organism>
<keyword evidence="3" id="KW-0472">Membrane</keyword>
<reference evidence="4" key="2">
    <citation type="submission" date="2020-09" db="EMBL/GenBank/DDBJ databases">
        <authorList>
            <person name="Sun Q."/>
            <person name="Zhou Y."/>
        </authorList>
    </citation>
    <scope>NUCLEOTIDE SEQUENCE</scope>
    <source>
        <strain evidence="4">CGMCC 1.12408</strain>
    </source>
</reference>
<dbReference type="AlphaFoldDB" id="A0A916RSM1"/>
<dbReference type="RefSeq" id="WP_188383631.1">
    <property type="nucleotide sequence ID" value="NZ_BMEY01000004.1"/>
</dbReference>